<evidence type="ECO:0000256" key="3">
    <source>
        <dbReference type="ARBA" id="ARBA00019406"/>
    </source>
</evidence>
<name>A0A292PKH1_9PEZI</name>
<comment type="similarity">
    <text evidence="2">Belongs to the CMC4 family.</text>
</comment>
<feature type="region of interest" description="Disordered" evidence="8">
    <location>
        <begin position="74"/>
        <end position="93"/>
    </location>
</feature>
<feature type="disulfide bond" evidence="7">
    <location>
        <begin position="15"/>
        <end position="46"/>
    </location>
</feature>
<dbReference type="PROSITE" id="PS51808">
    <property type="entry name" value="CHCH"/>
    <property type="match status" value="1"/>
</dbReference>
<keyword evidence="5" id="KW-0496">Mitochondrion</keyword>
<sequence length="93" mass="10531">MPTSMEEALKTDPPCHPRACAIQDCLQRNNYNESRCTDLIDALYDCCSELYKRDGPGANSTCCPKESLLKLKIKQRADEKGSRGAEVHQTRRR</sequence>
<comment type="subcellular location">
    <subcellularLocation>
        <location evidence="1">Mitochondrion intermembrane space</location>
    </subcellularLocation>
</comment>
<dbReference type="PANTHER" id="PTHR15590:SF0">
    <property type="entry name" value="CX9C MOTIF-CONTAINING PROTEIN 4"/>
    <property type="match status" value="1"/>
</dbReference>
<dbReference type="Proteomes" id="UP001412239">
    <property type="component" value="Unassembled WGS sequence"/>
</dbReference>
<dbReference type="SUPFAM" id="SSF47072">
    <property type="entry name" value="Cysteine alpha-hairpin motif"/>
    <property type="match status" value="1"/>
</dbReference>
<dbReference type="Gene3D" id="1.10.287.1130">
    <property type="entry name" value="CytochromE C oxidase copper chaperone"/>
    <property type="match status" value="1"/>
</dbReference>
<reference evidence="9" key="1">
    <citation type="submission" date="2015-10" db="EMBL/GenBank/DDBJ databases">
        <authorList>
            <person name="Regsiter A."/>
            <person name="william w."/>
        </authorList>
    </citation>
    <scope>NUCLEOTIDE SEQUENCE</scope>
    <source>
        <strain evidence="9">Montdore</strain>
    </source>
</reference>
<dbReference type="InterPro" id="IPR027179">
    <property type="entry name" value="CMC4"/>
</dbReference>
<dbReference type="PANTHER" id="PTHR15590">
    <property type="entry name" value="CX9C MOTIF-CONTAINING PROTEIN 4"/>
    <property type="match status" value="1"/>
</dbReference>
<dbReference type="EMBL" id="LN891269">
    <property type="protein sequence ID" value="CUS06983.1"/>
    <property type="molecule type" value="Genomic_DNA"/>
</dbReference>
<dbReference type="GO" id="GO:0005758">
    <property type="term" value="C:mitochondrial intermembrane space"/>
    <property type="evidence" value="ECO:0007669"/>
    <property type="project" value="UniProtKB-SubCell"/>
</dbReference>
<dbReference type="AlphaFoldDB" id="A0A292PKH1"/>
<dbReference type="FunFam" id="1.10.287.1130:FF:000008">
    <property type="entry name" value="Cx9C motif-containing protein 4, mitochondrial"/>
    <property type="match status" value="1"/>
</dbReference>
<evidence type="ECO:0000256" key="5">
    <source>
        <dbReference type="ARBA" id="ARBA00023128"/>
    </source>
</evidence>
<evidence type="ECO:0000256" key="1">
    <source>
        <dbReference type="ARBA" id="ARBA00004569"/>
    </source>
</evidence>
<evidence type="ECO:0000256" key="4">
    <source>
        <dbReference type="ARBA" id="ARBA00022737"/>
    </source>
</evidence>
<evidence type="ECO:0000256" key="2">
    <source>
        <dbReference type="ARBA" id="ARBA00009858"/>
    </source>
</evidence>
<feature type="compositionally biased region" description="Basic and acidic residues" evidence="8">
    <location>
        <begin position="75"/>
        <end position="93"/>
    </location>
</feature>
<protein>
    <recommendedName>
        <fullName evidence="3">Cx9C motif-containing protein 4, mitochondrial</fullName>
    </recommendedName>
</protein>
<evidence type="ECO:0000256" key="8">
    <source>
        <dbReference type="SAM" id="MobiDB-lite"/>
    </source>
</evidence>
<proteinExistence type="inferred from homology"/>
<evidence type="ECO:0000256" key="7">
    <source>
        <dbReference type="PIRSR" id="PIRSR627179-50"/>
    </source>
</evidence>
<accession>A0A292PKH1</accession>
<feature type="disulfide bond" evidence="7">
    <location>
        <begin position="25"/>
        <end position="36"/>
    </location>
</feature>
<organism evidence="9 10">
    <name type="scientific">Tuber aestivum</name>
    <name type="common">summer truffle</name>
    <dbReference type="NCBI Taxonomy" id="59557"/>
    <lineage>
        <taxon>Eukaryota</taxon>
        <taxon>Fungi</taxon>
        <taxon>Dikarya</taxon>
        <taxon>Ascomycota</taxon>
        <taxon>Pezizomycotina</taxon>
        <taxon>Pezizomycetes</taxon>
        <taxon>Pezizales</taxon>
        <taxon>Tuberaceae</taxon>
        <taxon>Tuber</taxon>
    </lineage>
</organism>
<dbReference type="Pfam" id="PF08991">
    <property type="entry name" value="CMC4"/>
    <property type="match status" value="1"/>
</dbReference>
<keyword evidence="6 7" id="KW-1015">Disulfide bond</keyword>
<keyword evidence="4" id="KW-0677">Repeat</keyword>
<evidence type="ECO:0000256" key="6">
    <source>
        <dbReference type="ARBA" id="ARBA00023157"/>
    </source>
</evidence>
<feature type="disulfide bond" evidence="7">
    <location>
        <begin position="47"/>
        <end position="63"/>
    </location>
</feature>
<evidence type="ECO:0000313" key="10">
    <source>
        <dbReference type="Proteomes" id="UP001412239"/>
    </source>
</evidence>
<gene>
    <name evidence="9" type="ORF">GSTUAT00008929001</name>
</gene>
<evidence type="ECO:0000313" key="9">
    <source>
        <dbReference type="EMBL" id="CUS06983.1"/>
    </source>
</evidence>
<keyword evidence="10" id="KW-1185">Reference proteome</keyword>
<dbReference type="InterPro" id="IPR009069">
    <property type="entry name" value="Cys_alpha_HP_mot_SF"/>
</dbReference>